<feature type="domain" description="MHC class I-like antigen recognition-like" evidence="2">
    <location>
        <begin position="20"/>
        <end position="184"/>
    </location>
</feature>
<name>A0A3Q3Q1S1_MONAL</name>
<dbReference type="AlphaFoldDB" id="A0A3Q3Q1S1"/>
<dbReference type="GO" id="GO:0005615">
    <property type="term" value="C:extracellular space"/>
    <property type="evidence" value="ECO:0007669"/>
    <property type="project" value="TreeGrafter"/>
</dbReference>
<evidence type="ECO:0000256" key="1">
    <source>
        <dbReference type="ARBA" id="ARBA00023180"/>
    </source>
</evidence>
<keyword evidence="4" id="KW-1185">Reference proteome</keyword>
<proteinExistence type="predicted"/>
<evidence type="ECO:0000313" key="4">
    <source>
        <dbReference type="Proteomes" id="UP000261600"/>
    </source>
</evidence>
<organism evidence="3 4">
    <name type="scientific">Monopterus albus</name>
    <name type="common">Swamp eel</name>
    <dbReference type="NCBI Taxonomy" id="43700"/>
    <lineage>
        <taxon>Eukaryota</taxon>
        <taxon>Metazoa</taxon>
        <taxon>Chordata</taxon>
        <taxon>Craniata</taxon>
        <taxon>Vertebrata</taxon>
        <taxon>Euteleostomi</taxon>
        <taxon>Actinopterygii</taxon>
        <taxon>Neopterygii</taxon>
        <taxon>Teleostei</taxon>
        <taxon>Neoteleostei</taxon>
        <taxon>Acanthomorphata</taxon>
        <taxon>Anabantaria</taxon>
        <taxon>Synbranchiformes</taxon>
        <taxon>Synbranchidae</taxon>
        <taxon>Monopterus</taxon>
    </lineage>
</organism>
<evidence type="ECO:0000259" key="2">
    <source>
        <dbReference type="Pfam" id="PF00129"/>
    </source>
</evidence>
<dbReference type="Ensembl" id="ENSMALT00000002549.1">
    <property type="protein sequence ID" value="ENSMALP00000002480.1"/>
    <property type="gene ID" value="ENSMALG00000001857.1"/>
</dbReference>
<dbReference type="PANTHER" id="PTHR16675">
    <property type="entry name" value="MHC CLASS I-RELATED"/>
    <property type="match status" value="1"/>
</dbReference>
<accession>A0A3Q3Q1S1</accession>
<protein>
    <recommendedName>
        <fullName evidence="2">MHC class I-like antigen recognition-like domain-containing protein</fullName>
    </recommendedName>
</protein>
<dbReference type="Pfam" id="PF00129">
    <property type="entry name" value="MHC_I"/>
    <property type="match status" value="1"/>
</dbReference>
<dbReference type="STRING" id="43700.ENSMALP00000002480"/>
<dbReference type="InterPro" id="IPR011162">
    <property type="entry name" value="MHC_I/II-like_Ag-recog"/>
</dbReference>
<reference evidence="3" key="1">
    <citation type="submission" date="2025-08" db="UniProtKB">
        <authorList>
            <consortium name="Ensembl"/>
        </authorList>
    </citation>
    <scope>IDENTIFICATION</scope>
</reference>
<keyword evidence="1" id="KW-0325">Glycoprotein</keyword>
<dbReference type="Proteomes" id="UP000261600">
    <property type="component" value="Unplaced"/>
</dbReference>
<dbReference type="Gene3D" id="3.30.500.10">
    <property type="entry name" value="MHC class I-like antigen recognition-like"/>
    <property type="match status" value="1"/>
</dbReference>
<dbReference type="SUPFAM" id="SSF54452">
    <property type="entry name" value="MHC antigen-recognition domain"/>
    <property type="match status" value="1"/>
</dbReference>
<dbReference type="PANTHER" id="PTHR16675:SF237">
    <property type="entry name" value="MHC CLASS I ANTIGEN TRANSCRIPT VARIANT 1-RELATED"/>
    <property type="match status" value="1"/>
</dbReference>
<dbReference type="InterPro" id="IPR050208">
    <property type="entry name" value="MHC_class-I_related"/>
</dbReference>
<sequence length="191" mass="22168">MKTLFFVCIDLKIRFCPTVKHSLMFYFTVSSGIPNLPEVVGVAVVDDVQICYCDSNKKILEVRQGWMNETFHDDPEHFDYFTQDCSVFQSSLLNILMEHFSHNKGVHTLQRMSGCEWDDETGEVIDFIPFDLKTQTWIASTPQAVITKQRWENNKADMESNKMFLTEICPEQLKKYVEYGKSSLLRKGTIT</sequence>
<dbReference type="GO" id="GO:0006955">
    <property type="term" value="P:immune response"/>
    <property type="evidence" value="ECO:0007669"/>
    <property type="project" value="TreeGrafter"/>
</dbReference>
<dbReference type="GO" id="GO:0009897">
    <property type="term" value="C:external side of plasma membrane"/>
    <property type="evidence" value="ECO:0007669"/>
    <property type="project" value="TreeGrafter"/>
</dbReference>
<dbReference type="InterPro" id="IPR011161">
    <property type="entry name" value="MHC_I-like_Ag-recog"/>
</dbReference>
<dbReference type="InterPro" id="IPR037055">
    <property type="entry name" value="MHC_I-like_Ag-recog_sf"/>
</dbReference>
<evidence type="ECO:0000313" key="3">
    <source>
        <dbReference type="Ensembl" id="ENSMALP00000002480.1"/>
    </source>
</evidence>
<reference evidence="3" key="2">
    <citation type="submission" date="2025-09" db="UniProtKB">
        <authorList>
            <consortium name="Ensembl"/>
        </authorList>
    </citation>
    <scope>IDENTIFICATION</scope>
</reference>